<evidence type="ECO:0000256" key="4">
    <source>
        <dbReference type="ARBA" id="ARBA00022692"/>
    </source>
</evidence>
<dbReference type="GO" id="GO:0042284">
    <property type="term" value="F:sphingolipid delta-4 desaturase activity"/>
    <property type="evidence" value="ECO:0007669"/>
    <property type="project" value="UniProtKB-EC"/>
</dbReference>
<evidence type="ECO:0000256" key="6">
    <source>
        <dbReference type="ARBA" id="ARBA00023002"/>
    </source>
</evidence>
<keyword evidence="6" id="KW-0560">Oxidoreductase</keyword>
<dbReference type="Pfam" id="PF00487">
    <property type="entry name" value="FA_desaturase"/>
    <property type="match status" value="1"/>
</dbReference>
<dbReference type="GO" id="GO:0046513">
    <property type="term" value="P:ceramide biosynthetic process"/>
    <property type="evidence" value="ECO:0007669"/>
    <property type="project" value="TreeGrafter"/>
</dbReference>
<comment type="similarity">
    <text evidence="2">Belongs to the fatty acid desaturase type 1 family. DEGS subfamily.</text>
</comment>
<name>W4LU91_ENTF1</name>
<dbReference type="PANTHER" id="PTHR12879">
    <property type="entry name" value="SPHINGOLIPID DELTA 4 DESATURASE/C-4 HYDROXYLASE PROTEIN DES2"/>
    <property type="match status" value="1"/>
</dbReference>
<evidence type="ECO:0000256" key="5">
    <source>
        <dbReference type="ARBA" id="ARBA00022989"/>
    </source>
</evidence>
<feature type="transmembrane region" description="Helical" evidence="9">
    <location>
        <begin position="147"/>
        <end position="167"/>
    </location>
</feature>
<protein>
    <recommendedName>
        <fullName evidence="3">sphingolipid 4-desaturase</fullName>
        <ecNumber evidence="3">1.14.19.17</ecNumber>
    </recommendedName>
</protein>
<feature type="transmembrane region" description="Helical" evidence="9">
    <location>
        <begin position="62"/>
        <end position="80"/>
    </location>
</feature>
<dbReference type="AlphaFoldDB" id="W4LU91"/>
<keyword evidence="7" id="KW-0443">Lipid metabolism</keyword>
<evidence type="ECO:0000313" key="12">
    <source>
        <dbReference type="Proteomes" id="UP000019141"/>
    </source>
</evidence>
<dbReference type="HOGENOM" id="CLU_032156_0_0_7"/>
<keyword evidence="12" id="KW-1185">Reference proteome</keyword>
<dbReference type="SMART" id="SM01269">
    <property type="entry name" value="Lipid_DES"/>
    <property type="match status" value="1"/>
</dbReference>
<evidence type="ECO:0000259" key="10">
    <source>
        <dbReference type="SMART" id="SM01269"/>
    </source>
</evidence>
<feature type="transmembrane region" description="Helical" evidence="9">
    <location>
        <begin position="101"/>
        <end position="121"/>
    </location>
</feature>
<evidence type="ECO:0000256" key="7">
    <source>
        <dbReference type="ARBA" id="ARBA00023098"/>
    </source>
</evidence>
<dbReference type="PIRSF" id="PIRSF017228">
    <property type="entry name" value="Sphnglp_dlt4_des"/>
    <property type="match status" value="1"/>
</dbReference>
<comment type="subcellular location">
    <subcellularLocation>
        <location evidence="1">Membrane</location>
        <topology evidence="1">Multi-pass membrane protein</topology>
    </subcellularLocation>
</comment>
<evidence type="ECO:0000256" key="1">
    <source>
        <dbReference type="ARBA" id="ARBA00004141"/>
    </source>
</evidence>
<dbReference type="Pfam" id="PF08557">
    <property type="entry name" value="Lipid_DES"/>
    <property type="match status" value="1"/>
</dbReference>
<accession>W4LU91</accession>
<keyword evidence="8 9" id="KW-0472">Membrane</keyword>
<evidence type="ECO:0000256" key="8">
    <source>
        <dbReference type="ARBA" id="ARBA00023136"/>
    </source>
</evidence>
<feature type="domain" description="Sphingolipid delta4-desaturase N-terminal" evidence="10">
    <location>
        <begin position="1"/>
        <end position="39"/>
    </location>
</feature>
<dbReference type="PANTHER" id="PTHR12879:SF8">
    <property type="entry name" value="SPHINGOLIPID DELTA(4)-DESATURASE DES1"/>
    <property type="match status" value="1"/>
</dbReference>
<proteinExistence type="inferred from homology"/>
<dbReference type="InterPro" id="IPR011388">
    <property type="entry name" value="DES1/DES2"/>
</dbReference>
<dbReference type="GO" id="GO:0016020">
    <property type="term" value="C:membrane"/>
    <property type="evidence" value="ECO:0007669"/>
    <property type="project" value="UniProtKB-SubCell"/>
</dbReference>
<evidence type="ECO:0000256" key="3">
    <source>
        <dbReference type="ARBA" id="ARBA00012021"/>
    </source>
</evidence>
<dbReference type="CDD" id="cd03508">
    <property type="entry name" value="Delta4-sphingolipid-FADS-like"/>
    <property type="match status" value="1"/>
</dbReference>
<dbReference type="InterPro" id="IPR005804">
    <property type="entry name" value="FA_desaturase_dom"/>
</dbReference>
<evidence type="ECO:0000256" key="9">
    <source>
        <dbReference type="SAM" id="Phobius"/>
    </source>
</evidence>
<dbReference type="Proteomes" id="UP000019141">
    <property type="component" value="Unassembled WGS sequence"/>
</dbReference>
<feature type="transmembrane region" description="Helical" evidence="9">
    <location>
        <begin position="204"/>
        <end position="224"/>
    </location>
</feature>
<evidence type="ECO:0000256" key="2">
    <source>
        <dbReference type="ARBA" id="ARBA00006146"/>
    </source>
</evidence>
<evidence type="ECO:0000313" key="11">
    <source>
        <dbReference type="EMBL" id="ETX01553.1"/>
    </source>
</evidence>
<dbReference type="EMBL" id="AZHW01000221">
    <property type="protein sequence ID" value="ETX01553.1"/>
    <property type="molecule type" value="Genomic_DNA"/>
</dbReference>
<gene>
    <name evidence="11" type="ORF">ETSY1_06950</name>
</gene>
<keyword evidence="4 9" id="KW-0812">Transmembrane</keyword>
<dbReference type="EC" id="1.14.19.17" evidence="3"/>
<comment type="caution">
    <text evidence="11">The sequence shown here is derived from an EMBL/GenBank/DDBJ whole genome shotgun (WGS) entry which is preliminary data.</text>
</comment>
<keyword evidence="5 9" id="KW-1133">Transmembrane helix</keyword>
<feature type="transmembrane region" description="Helical" evidence="9">
    <location>
        <begin position="179"/>
        <end position="198"/>
    </location>
</feature>
<reference evidence="11 12" key="1">
    <citation type="journal article" date="2014" name="Nature">
        <title>An environmental bacterial taxon with a large and distinct metabolic repertoire.</title>
        <authorList>
            <person name="Wilson M.C."/>
            <person name="Mori T."/>
            <person name="Ruckert C."/>
            <person name="Uria A.R."/>
            <person name="Helf M.J."/>
            <person name="Takada K."/>
            <person name="Gernert C."/>
            <person name="Steffens U.A."/>
            <person name="Heycke N."/>
            <person name="Schmitt S."/>
            <person name="Rinke C."/>
            <person name="Helfrich E.J."/>
            <person name="Brachmann A.O."/>
            <person name="Gurgui C."/>
            <person name="Wakimoto T."/>
            <person name="Kracht M."/>
            <person name="Crusemann M."/>
            <person name="Hentschel U."/>
            <person name="Abe I."/>
            <person name="Matsunaga S."/>
            <person name="Kalinowski J."/>
            <person name="Takeyama H."/>
            <person name="Piel J."/>
        </authorList>
    </citation>
    <scope>NUCLEOTIDE SEQUENCE [LARGE SCALE GENOMIC DNA]</scope>
    <source>
        <strain evidence="12">TSY1</strain>
    </source>
</reference>
<dbReference type="InterPro" id="IPR013866">
    <property type="entry name" value="Sphingolipid_d4-desaturase_N"/>
</dbReference>
<organism evidence="11 12">
    <name type="scientific">Entotheonella factor</name>
    <dbReference type="NCBI Taxonomy" id="1429438"/>
    <lineage>
        <taxon>Bacteria</taxon>
        <taxon>Pseudomonadati</taxon>
        <taxon>Nitrospinota/Tectimicrobiota group</taxon>
        <taxon>Candidatus Tectimicrobiota</taxon>
        <taxon>Candidatus Entotheonellia</taxon>
        <taxon>Candidatus Entotheonellales</taxon>
        <taxon>Candidatus Entotheonellaceae</taxon>
        <taxon>Candidatus Entotheonella</taxon>
    </lineage>
</organism>
<sequence>MRDIDFEWSDRDEPHAIRRRQILEKYPEIRELFGYCPRTKYIVTLAVAAQLLMAYLLRDASWIVLLIAAYVVGGVINHALSLALHELSHNLGFKKPLSNRLFSLFANLPMGLPAALTFRHYHLLHHRFQGLEGVDTDLPTAFEGRVFASPVMKVIWLVLQPLFYALRPFWIRPKSLGKWEIANLVVQVLFDLCIWYFWGIKALLYLPLGALLAMGLHPVAGHFISEHYTTVKGQETYSYYGPLNKITFNVGYHNEHHDFPYIPGSRLPLVRKIAPEFYDSLYYHTSWVKVLWDYLADPDMTPFRRIKRVA</sequence>